<evidence type="ECO:0000256" key="1">
    <source>
        <dbReference type="ARBA" id="ARBA00001971"/>
    </source>
</evidence>
<feature type="transmembrane region" description="Helical" evidence="6">
    <location>
        <begin position="206"/>
        <end position="230"/>
    </location>
</feature>
<dbReference type="InterPro" id="IPR016174">
    <property type="entry name" value="Di-haem_cyt_TM"/>
</dbReference>
<keyword evidence="6" id="KW-0472">Membrane</keyword>
<dbReference type="RefSeq" id="WP_166276656.1">
    <property type="nucleotide sequence ID" value="NZ_JAANNP010000001.1"/>
</dbReference>
<dbReference type="InterPro" id="IPR027387">
    <property type="entry name" value="Cytb/b6-like_sf"/>
</dbReference>
<feature type="transmembrane region" description="Helical" evidence="6">
    <location>
        <begin position="371"/>
        <end position="389"/>
    </location>
</feature>
<proteinExistence type="predicted"/>
<feature type="transmembrane region" description="Helical" evidence="6">
    <location>
        <begin position="395"/>
        <end position="418"/>
    </location>
</feature>
<feature type="transmembrane region" description="Helical" evidence="6">
    <location>
        <begin position="44"/>
        <end position="63"/>
    </location>
</feature>
<protein>
    <recommendedName>
        <fullName evidence="3">Cytochrome bc1 complex cytochrome b subunit</fullName>
        <ecNumber evidence="2">7.1.1.8</ecNumber>
    </recommendedName>
    <alternativeName>
        <fullName evidence="5">Cytochrome bc1 reductase complex subunit QcrB</fullName>
    </alternativeName>
</protein>
<feature type="transmembrane region" description="Helical" evidence="6">
    <location>
        <begin position="140"/>
        <end position="160"/>
    </location>
</feature>
<dbReference type="InterPro" id="IPR005797">
    <property type="entry name" value="Cyt_b/b6_N"/>
</dbReference>
<evidence type="ECO:0000256" key="4">
    <source>
        <dbReference type="ARBA" id="ARBA00029351"/>
    </source>
</evidence>
<feature type="transmembrane region" description="Helical" evidence="6">
    <location>
        <begin position="109"/>
        <end position="128"/>
    </location>
</feature>
<dbReference type="Pfam" id="PF13631">
    <property type="entry name" value="Cytochrom_B_N_2"/>
    <property type="match status" value="1"/>
</dbReference>
<keyword evidence="6" id="KW-1133">Transmembrane helix</keyword>
<dbReference type="Gene3D" id="1.20.810.10">
    <property type="entry name" value="Cytochrome Bc1 Complex, Chain C"/>
    <property type="match status" value="1"/>
</dbReference>
<gene>
    <name evidence="8" type="ORF">G9H71_01295</name>
</gene>
<feature type="transmembrane region" description="Helical" evidence="6">
    <location>
        <begin position="329"/>
        <end position="350"/>
    </location>
</feature>
<comment type="caution">
    <text evidence="8">The sequence shown here is derived from an EMBL/GenBank/DDBJ whole genome shotgun (WGS) entry which is preliminary data.</text>
</comment>
<feature type="domain" description="Cytochrome b/b6 N-terminal region profile" evidence="7">
    <location>
        <begin position="11"/>
        <end position="237"/>
    </location>
</feature>
<keyword evidence="6" id="KW-0812">Transmembrane</keyword>
<dbReference type="EC" id="7.1.1.8" evidence="2"/>
<dbReference type="PANTHER" id="PTHR19271:SF16">
    <property type="entry name" value="CYTOCHROME B"/>
    <property type="match status" value="1"/>
</dbReference>
<accession>A0ABX0GNL2</accession>
<feature type="transmembrane region" description="Helical" evidence="6">
    <location>
        <begin position="251"/>
        <end position="277"/>
    </location>
</feature>
<evidence type="ECO:0000313" key="8">
    <source>
        <dbReference type="EMBL" id="NHC12417.1"/>
    </source>
</evidence>
<comment type="catalytic activity">
    <reaction evidence="4">
        <text>a quinol + 2 Fe(III)-[cytochrome c](out) = a quinone + 2 Fe(II)-[cytochrome c](out) + 2 H(+)(out)</text>
        <dbReference type="Rhea" id="RHEA:11484"/>
        <dbReference type="Rhea" id="RHEA-COMP:10350"/>
        <dbReference type="Rhea" id="RHEA-COMP:14399"/>
        <dbReference type="ChEBI" id="CHEBI:15378"/>
        <dbReference type="ChEBI" id="CHEBI:24646"/>
        <dbReference type="ChEBI" id="CHEBI:29033"/>
        <dbReference type="ChEBI" id="CHEBI:29034"/>
        <dbReference type="ChEBI" id="CHEBI:132124"/>
        <dbReference type="EC" id="7.1.1.8"/>
    </reaction>
</comment>
<evidence type="ECO:0000256" key="3">
    <source>
        <dbReference type="ARBA" id="ARBA00016116"/>
    </source>
</evidence>
<sequence>MSMLGDAAGGAGRYLDDRLGLAKVVRKNIRKVFPDHWSFMLGEITLYSFIILLLSGTFLTLFFDPSMTETVYNGAYGPLRGEEMSRAYASALEISFEVRGGLIMRHIHHWAALIFIAGMVVHAFRTFFTGAFRKPREINWLLGVALLVLGLLEGFMGYSLPDDLLSGTGLRIAEGVILSIPLVGSYILMFFFGGEFPGVDLIPRMYMVHILLVPGLILALIAAHVGLVTYHKHTQYPGAGRTEKNVVGYPLLPVYAAKAGGFFFVVFGVICGIAALVPINPIWQYGPYDPSEVTAGSQPDWYIGFLEGSLRLMPNWEIEFWGNTLSLNVLIPSLVVPGIMFTIFALYPFIEAWVTGDKREHHILDRPRNQPVRTGLGVMFITSYTILWIAGGNDIIAITFGLSINAITWFMRIAFFVLPPLAFWVTKRACLGLQHRDKDKVLHGRETGILMQLPHGEFIEVHEPITPEERWRLTSQEIQRPAALPASADGNGVAPRGALAGKLRSKVSRWYFEDRVEPATPADVHELESSGGHH</sequence>
<evidence type="ECO:0000313" key="9">
    <source>
        <dbReference type="Proteomes" id="UP000800981"/>
    </source>
</evidence>
<evidence type="ECO:0000256" key="6">
    <source>
        <dbReference type="SAM" id="Phobius"/>
    </source>
</evidence>
<organism evidence="8 9">
    <name type="scientific">Motilibacter deserti</name>
    <dbReference type="NCBI Taxonomy" id="2714956"/>
    <lineage>
        <taxon>Bacteria</taxon>
        <taxon>Bacillati</taxon>
        <taxon>Actinomycetota</taxon>
        <taxon>Actinomycetes</taxon>
        <taxon>Motilibacterales</taxon>
        <taxon>Motilibacteraceae</taxon>
        <taxon>Motilibacter</taxon>
    </lineage>
</organism>
<comment type="cofactor">
    <cofactor evidence="1">
        <name>heme</name>
        <dbReference type="ChEBI" id="CHEBI:30413"/>
    </cofactor>
</comment>
<dbReference type="Proteomes" id="UP000800981">
    <property type="component" value="Unassembled WGS sequence"/>
</dbReference>
<evidence type="ECO:0000256" key="2">
    <source>
        <dbReference type="ARBA" id="ARBA00012951"/>
    </source>
</evidence>
<evidence type="ECO:0000256" key="5">
    <source>
        <dbReference type="ARBA" id="ARBA00029568"/>
    </source>
</evidence>
<dbReference type="PROSITE" id="PS51002">
    <property type="entry name" value="CYTB_NTER"/>
    <property type="match status" value="1"/>
</dbReference>
<evidence type="ECO:0000259" key="7">
    <source>
        <dbReference type="PROSITE" id="PS51002"/>
    </source>
</evidence>
<reference evidence="8 9" key="1">
    <citation type="submission" date="2020-03" db="EMBL/GenBank/DDBJ databases">
        <title>Two novel Motilibacter sp.</title>
        <authorList>
            <person name="Liu S."/>
        </authorList>
    </citation>
    <scope>NUCLEOTIDE SEQUENCE [LARGE SCALE GENOMIC DNA]</scope>
    <source>
        <strain evidence="8 9">E257</strain>
    </source>
</reference>
<dbReference type="PANTHER" id="PTHR19271">
    <property type="entry name" value="CYTOCHROME B"/>
    <property type="match status" value="1"/>
</dbReference>
<dbReference type="EMBL" id="JAANNP010000001">
    <property type="protein sequence ID" value="NHC12417.1"/>
    <property type="molecule type" value="Genomic_DNA"/>
</dbReference>
<name>A0ABX0GNL2_9ACTN</name>
<dbReference type="SUPFAM" id="SSF81342">
    <property type="entry name" value="Transmembrane di-heme cytochromes"/>
    <property type="match status" value="1"/>
</dbReference>
<feature type="transmembrane region" description="Helical" evidence="6">
    <location>
        <begin position="172"/>
        <end position="194"/>
    </location>
</feature>
<keyword evidence="9" id="KW-1185">Reference proteome</keyword>